<dbReference type="GO" id="GO:0005524">
    <property type="term" value="F:ATP binding"/>
    <property type="evidence" value="ECO:0007669"/>
    <property type="project" value="UniProtKB-UniRule"/>
</dbReference>
<organism evidence="7 8">
    <name type="scientific">Candidatus Limivivens merdigallinarum</name>
    <dbReference type="NCBI Taxonomy" id="2840859"/>
    <lineage>
        <taxon>Bacteria</taxon>
        <taxon>Bacillati</taxon>
        <taxon>Bacillota</taxon>
        <taxon>Clostridia</taxon>
        <taxon>Lachnospirales</taxon>
        <taxon>Lachnospiraceae</taxon>
        <taxon>Lachnospiraceae incertae sedis</taxon>
        <taxon>Candidatus Limivivens</taxon>
    </lineage>
</organism>
<dbReference type="InterPro" id="IPR013815">
    <property type="entry name" value="ATP_grasp_subdomain_1"/>
</dbReference>
<dbReference type="SMART" id="SM01209">
    <property type="entry name" value="GARS_A"/>
    <property type="match status" value="1"/>
</dbReference>
<keyword evidence="4 5" id="KW-0067">ATP-binding</keyword>
<dbReference type="Proteomes" id="UP000886886">
    <property type="component" value="Unassembled WGS sequence"/>
</dbReference>
<gene>
    <name evidence="7" type="ORF">IAB26_13585</name>
</gene>
<accession>A0A9D0ZZA5</accession>
<reference evidence="7" key="1">
    <citation type="submission" date="2020-10" db="EMBL/GenBank/DDBJ databases">
        <authorList>
            <person name="Gilroy R."/>
        </authorList>
    </citation>
    <scope>NUCLEOTIDE SEQUENCE</scope>
    <source>
        <strain evidence="7">ChiSjej3B21-11622</strain>
    </source>
</reference>
<comment type="cofactor">
    <cofactor evidence="1">
        <name>Mn(2+)</name>
        <dbReference type="ChEBI" id="CHEBI:29035"/>
    </cofactor>
</comment>
<evidence type="ECO:0000313" key="8">
    <source>
        <dbReference type="Proteomes" id="UP000886886"/>
    </source>
</evidence>
<keyword evidence="3 5" id="KW-0547">Nucleotide-binding</keyword>
<evidence type="ECO:0000256" key="1">
    <source>
        <dbReference type="ARBA" id="ARBA00001936"/>
    </source>
</evidence>
<name>A0A9D0ZZA5_9FIRM</name>
<sequence>MKKLMILGAGIYQVPLIKKAREMGLFTIVVSYPGPYPGFALGDECLYLDTTDGSAVLDAARKLGIDGICTTGTDVAVSTIGLVAESLGLRGIPHEAALLATDKLRMKEAFQKNGVTSAPFLKVSSFEEAKDAFLKLSKPVMVKAVDSSGSRGVSKVSTLSELSGAYQASAEVSRQPYVILEEFVDGTEIGVDGFVENGSVVLLLPHQKFVLTSGATSLPAGHAFPYPASERVLASIGHEIRKAVSALCLDNCAFNADVMICGETPFLLEMGGRAGATGIPELVSLYCGFDFYQKMIENALGETPDFACGTPKPCMSRLLFSPVDGTITRIDSSVIRKLRNEGADFSLDYGEGDPVSKVRNGTDRIGQVILPSSSEPEMNALMKRLYAAVFVDGISLWERWEVCHETV</sequence>
<reference evidence="7" key="2">
    <citation type="journal article" date="2021" name="PeerJ">
        <title>Extensive microbial diversity within the chicken gut microbiome revealed by metagenomics and culture.</title>
        <authorList>
            <person name="Gilroy R."/>
            <person name="Ravi A."/>
            <person name="Getino M."/>
            <person name="Pursley I."/>
            <person name="Horton D.L."/>
            <person name="Alikhan N.F."/>
            <person name="Baker D."/>
            <person name="Gharbi K."/>
            <person name="Hall N."/>
            <person name="Watson M."/>
            <person name="Adriaenssens E.M."/>
            <person name="Foster-Nyarko E."/>
            <person name="Jarju S."/>
            <person name="Secka A."/>
            <person name="Antonio M."/>
            <person name="Oren A."/>
            <person name="Chaudhuri R.R."/>
            <person name="La Ragione R."/>
            <person name="Hildebrand F."/>
            <person name="Pallen M.J."/>
        </authorList>
    </citation>
    <scope>NUCLEOTIDE SEQUENCE</scope>
    <source>
        <strain evidence="7">ChiSjej3B21-11622</strain>
    </source>
</reference>
<feature type="domain" description="ATP-grasp" evidence="6">
    <location>
        <begin position="107"/>
        <end position="300"/>
    </location>
</feature>
<dbReference type="SUPFAM" id="SSF56059">
    <property type="entry name" value="Glutathione synthetase ATP-binding domain-like"/>
    <property type="match status" value="1"/>
</dbReference>
<protein>
    <submittedName>
        <fullName evidence="7">ATP-grasp domain-containing protein</fullName>
    </submittedName>
</protein>
<evidence type="ECO:0000256" key="3">
    <source>
        <dbReference type="ARBA" id="ARBA00022741"/>
    </source>
</evidence>
<evidence type="ECO:0000313" key="7">
    <source>
        <dbReference type="EMBL" id="HIQ97575.1"/>
    </source>
</evidence>
<dbReference type="InterPro" id="IPR020561">
    <property type="entry name" value="PRibGlycinamid_synth_ATP-grasp"/>
</dbReference>
<dbReference type="InterPro" id="IPR052032">
    <property type="entry name" value="ATP-dep_AA_Ligase"/>
</dbReference>
<dbReference type="AlphaFoldDB" id="A0A9D0ZZA5"/>
<dbReference type="PANTHER" id="PTHR43585">
    <property type="entry name" value="FUMIPYRROLE BIOSYNTHESIS PROTEIN C"/>
    <property type="match status" value="1"/>
</dbReference>
<evidence type="ECO:0000256" key="4">
    <source>
        <dbReference type="ARBA" id="ARBA00022840"/>
    </source>
</evidence>
<dbReference type="GO" id="GO:0016874">
    <property type="term" value="F:ligase activity"/>
    <property type="evidence" value="ECO:0007669"/>
    <property type="project" value="UniProtKB-KW"/>
</dbReference>
<dbReference type="Gene3D" id="3.30.1490.20">
    <property type="entry name" value="ATP-grasp fold, A domain"/>
    <property type="match status" value="1"/>
</dbReference>
<keyword evidence="2" id="KW-0436">Ligase</keyword>
<dbReference type="Gene3D" id="3.40.50.20">
    <property type="match status" value="1"/>
</dbReference>
<dbReference type="PANTHER" id="PTHR43585:SF2">
    <property type="entry name" value="ATP-GRASP ENZYME FSQD"/>
    <property type="match status" value="1"/>
</dbReference>
<dbReference type="GO" id="GO:0046872">
    <property type="term" value="F:metal ion binding"/>
    <property type="evidence" value="ECO:0007669"/>
    <property type="project" value="InterPro"/>
</dbReference>
<dbReference type="InterPro" id="IPR011761">
    <property type="entry name" value="ATP-grasp"/>
</dbReference>
<dbReference type="PROSITE" id="PS50975">
    <property type="entry name" value="ATP_GRASP"/>
    <property type="match status" value="1"/>
</dbReference>
<evidence type="ECO:0000256" key="5">
    <source>
        <dbReference type="PROSITE-ProRule" id="PRU00409"/>
    </source>
</evidence>
<dbReference type="Gene3D" id="3.30.470.20">
    <property type="entry name" value="ATP-grasp fold, B domain"/>
    <property type="match status" value="1"/>
</dbReference>
<proteinExistence type="predicted"/>
<evidence type="ECO:0000256" key="2">
    <source>
        <dbReference type="ARBA" id="ARBA00022598"/>
    </source>
</evidence>
<dbReference type="Pfam" id="PF01071">
    <property type="entry name" value="GARS_A"/>
    <property type="match status" value="1"/>
</dbReference>
<comment type="caution">
    <text evidence="7">The sequence shown here is derived from an EMBL/GenBank/DDBJ whole genome shotgun (WGS) entry which is preliminary data.</text>
</comment>
<evidence type="ECO:0000259" key="6">
    <source>
        <dbReference type="PROSITE" id="PS50975"/>
    </source>
</evidence>
<dbReference type="EMBL" id="DVFT01000198">
    <property type="protein sequence ID" value="HIQ97575.1"/>
    <property type="molecule type" value="Genomic_DNA"/>
</dbReference>